<reference evidence="2" key="1">
    <citation type="journal article" date="2013" name="BMC Genomics">
        <title>Antennal transcriptome analysis of the chemosensory gene families in the tree killing bark beetles, Ips typographus and Dendroctonus ponderosae (Coleoptera: Curculionidae: Scolytinae).</title>
        <authorList>
            <person name="Andersson M.N."/>
            <person name="Grosse-Wilde E."/>
            <person name="Keeling C.I."/>
            <person name="Bengtsson J.M."/>
            <person name="Yuen M.M."/>
            <person name="Li M."/>
            <person name="Hillbur Y."/>
            <person name="Bohlmann J."/>
            <person name="Hansson B.S."/>
            <person name="Schlyter F."/>
        </authorList>
    </citation>
    <scope>NUCLEOTIDE SEQUENCE</scope>
</reference>
<organism evidence="2">
    <name type="scientific">Dendroctonus ponderosae</name>
    <name type="common">Mountain pine beetle</name>
    <dbReference type="NCBI Taxonomy" id="77166"/>
    <lineage>
        <taxon>Eukaryota</taxon>
        <taxon>Metazoa</taxon>
        <taxon>Ecdysozoa</taxon>
        <taxon>Arthropoda</taxon>
        <taxon>Hexapoda</taxon>
        <taxon>Insecta</taxon>
        <taxon>Pterygota</taxon>
        <taxon>Neoptera</taxon>
        <taxon>Endopterygota</taxon>
        <taxon>Coleoptera</taxon>
        <taxon>Polyphaga</taxon>
        <taxon>Cucujiformia</taxon>
        <taxon>Curculionidae</taxon>
        <taxon>Scolytinae</taxon>
        <taxon>Dendroctonus</taxon>
    </lineage>
</organism>
<accession>R9PUK6</accession>
<protein>
    <submittedName>
        <fullName evidence="2">Ionotropic receptor onIR56e.2</fullName>
    </submittedName>
</protein>
<name>R9PUK6_DENPD</name>
<dbReference type="OrthoDB" id="6117597at2759"/>
<evidence type="ECO:0000313" key="2">
    <source>
        <dbReference type="EMBL" id="JAA74475.1"/>
    </source>
</evidence>
<proteinExistence type="evidence at transcript level"/>
<evidence type="ECO:0000256" key="1">
    <source>
        <dbReference type="SAM" id="SignalP"/>
    </source>
</evidence>
<keyword evidence="1" id="KW-0732">Signal</keyword>
<sequence length="266" mass="30989">RADLTSITSARNMWKKVVLLAAMLTITSQVDFSSIEFIEAVGRNRRATVFGCSRKDLVETSKLLSEKNFESNWISEWSSSDGRIFHKSRHIFLVNLNCPETMRFLKQAQQWKLFASPFRWIAFHQATKTPLAIEKTFRNLSILVDSDFNLVTHQNNREISYRKIYKKRIDESTFEVEDFGLWRQNSYFDRQTSSLNDRKNLGTVLKACIVITHNDSLNHLEDKRDKHIDSIAKVNYVLVLTMASIYNISINFSVTNTWGYKDNNSQ</sequence>
<dbReference type="AlphaFoldDB" id="R9PUK6"/>
<feature type="signal peptide" evidence="1">
    <location>
        <begin position="1"/>
        <end position="29"/>
    </location>
</feature>
<feature type="chain" id="PRO_5004488318" evidence="1">
    <location>
        <begin position="30"/>
        <end position="266"/>
    </location>
</feature>
<keyword evidence="2" id="KW-0675">Receptor</keyword>
<feature type="non-terminal residue" evidence="2">
    <location>
        <position position="266"/>
    </location>
</feature>
<dbReference type="EMBL" id="GABX01000044">
    <property type="protein sequence ID" value="JAA74475.1"/>
    <property type="molecule type" value="mRNA"/>
</dbReference>
<feature type="non-terminal residue" evidence="2">
    <location>
        <position position="1"/>
    </location>
</feature>